<dbReference type="AlphaFoldDB" id="A0A5H2PVS4"/>
<dbReference type="SUPFAM" id="SSF52038">
    <property type="entry name" value="Barstar-related"/>
    <property type="match status" value="1"/>
</dbReference>
<dbReference type="InterPro" id="IPR000468">
    <property type="entry name" value="Barstar"/>
</dbReference>
<organism evidence="3">
    <name type="scientific">Ralstonia solanacearum</name>
    <name type="common">Pseudomonas solanacearum</name>
    <dbReference type="NCBI Taxonomy" id="305"/>
    <lineage>
        <taxon>Bacteria</taxon>
        <taxon>Pseudomonadati</taxon>
        <taxon>Pseudomonadota</taxon>
        <taxon>Betaproteobacteria</taxon>
        <taxon>Burkholderiales</taxon>
        <taxon>Burkholderiaceae</taxon>
        <taxon>Ralstonia</taxon>
        <taxon>Ralstonia solanacearum species complex</taxon>
    </lineage>
</organism>
<dbReference type="InterPro" id="IPR035905">
    <property type="entry name" value="Barstar-like_sf"/>
</dbReference>
<evidence type="ECO:0000313" key="3">
    <source>
        <dbReference type="EMBL" id="AYB58287.1"/>
    </source>
</evidence>
<accession>A0A5H2PVS4</accession>
<sequence>MKVELDGNLIKSEIDFHWKLAKSLGVERGYGFNCDALWDILSASVDRPLSLIWGNSAVSRAEMGDSFERIVAILERVRQQDEKFGWVDRFTYALH</sequence>
<protein>
    <submittedName>
        <fullName evidence="3">Barnase inhibitor</fullName>
    </submittedName>
</protein>
<dbReference type="RefSeq" id="WP_080773865.1">
    <property type="nucleotide sequence ID" value="NZ_CDLS01000001.1"/>
</dbReference>
<reference evidence="3" key="1">
    <citation type="submission" date="2018-01" db="EMBL/GenBank/DDBJ databases">
        <title>Complete Genome Sequence of three strains from Ralstonia solanacearum ecotype Moko sequevar IIA-53 from Brazil.</title>
        <authorList>
            <person name="Silva J.R."/>
            <person name="Albuquerque G.M.R."/>
            <person name="Pais A.K.L."/>
            <person name="Silva A.M.F."/>
            <person name="Boiteux M.E.N.F."/>
            <person name="Souza E.B."/>
            <person name="Mariano R.L.R."/>
        </authorList>
    </citation>
    <scope>NUCLEOTIDE SEQUENCE [LARGE SCALE GENOMIC DNA]</scope>
    <source>
        <strain evidence="3">SFC</strain>
        <plasmid evidence="3">unnamed</plasmid>
    </source>
</reference>
<keyword evidence="3" id="KW-0614">Plasmid</keyword>
<name>A0A5H2PVS4_RALSL</name>
<proteinExistence type="inferred from homology"/>
<dbReference type="GeneID" id="61365619"/>
<gene>
    <name evidence="3" type="ORF">C2L97_20105</name>
</gene>
<feature type="domain" description="Barstar (barnase inhibitor)" evidence="2">
    <location>
        <begin position="2"/>
        <end position="81"/>
    </location>
</feature>
<dbReference type="EMBL" id="CP026093">
    <property type="protein sequence ID" value="AYB58287.1"/>
    <property type="molecule type" value="Genomic_DNA"/>
</dbReference>
<dbReference type="Pfam" id="PF01337">
    <property type="entry name" value="Barstar"/>
    <property type="match status" value="1"/>
</dbReference>
<evidence type="ECO:0000256" key="1">
    <source>
        <dbReference type="ARBA" id="ARBA00006845"/>
    </source>
</evidence>
<dbReference type="Gene3D" id="3.30.370.10">
    <property type="entry name" value="Barstar-like"/>
    <property type="match status" value="1"/>
</dbReference>
<evidence type="ECO:0000259" key="2">
    <source>
        <dbReference type="Pfam" id="PF01337"/>
    </source>
</evidence>
<comment type="similarity">
    <text evidence="1">Belongs to the barstar family.</text>
</comment>
<geneLocation type="plasmid" evidence="3">
    <name>unnamed</name>
</geneLocation>